<proteinExistence type="predicted"/>
<keyword evidence="1" id="KW-0732">Signal</keyword>
<name>A0A917PGA7_9DEIO</name>
<evidence type="ECO:0000313" key="2">
    <source>
        <dbReference type="EMBL" id="GGJ76643.1"/>
    </source>
</evidence>
<feature type="chain" id="PRO_5037986502" evidence="1">
    <location>
        <begin position="23"/>
        <end position="164"/>
    </location>
</feature>
<dbReference type="Proteomes" id="UP000635726">
    <property type="component" value="Unassembled WGS sequence"/>
</dbReference>
<dbReference type="AlphaFoldDB" id="A0A917PGA7"/>
<sequence length="164" mass="16233">MRNTALSLTALAAFTAPTIVMAQPAQAPLTGSQVIITLAKAKGVVLTPAQIVAIQRNPAAFAKSPAFTLMSKKLGLTPTLMAALVTNANAAVSPVLAVQAFVQSTTGKTLTDAAAQGFIAAHPELGTLTPQSFAAAASDPTIVAAVNTVAAAAQSPVTARGGGS</sequence>
<protein>
    <submittedName>
        <fullName evidence="2">Uncharacterized protein</fullName>
    </submittedName>
</protein>
<gene>
    <name evidence="2" type="ORF">GCM10008939_21000</name>
</gene>
<comment type="caution">
    <text evidence="2">The sequence shown here is derived from an EMBL/GenBank/DDBJ whole genome shotgun (WGS) entry which is preliminary data.</text>
</comment>
<feature type="signal peptide" evidence="1">
    <location>
        <begin position="1"/>
        <end position="22"/>
    </location>
</feature>
<reference evidence="2" key="2">
    <citation type="submission" date="2020-09" db="EMBL/GenBank/DDBJ databases">
        <authorList>
            <person name="Sun Q."/>
            <person name="Ohkuma M."/>
        </authorList>
    </citation>
    <scope>NUCLEOTIDE SEQUENCE</scope>
    <source>
        <strain evidence="2">JCM 14371</strain>
    </source>
</reference>
<dbReference type="RefSeq" id="WP_188963234.1">
    <property type="nucleotide sequence ID" value="NZ_BMOE01000006.1"/>
</dbReference>
<accession>A0A917PGA7</accession>
<evidence type="ECO:0000256" key="1">
    <source>
        <dbReference type="SAM" id="SignalP"/>
    </source>
</evidence>
<evidence type="ECO:0000313" key="3">
    <source>
        <dbReference type="Proteomes" id="UP000635726"/>
    </source>
</evidence>
<organism evidence="2 3">
    <name type="scientific">Deinococcus aquiradiocola</name>
    <dbReference type="NCBI Taxonomy" id="393059"/>
    <lineage>
        <taxon>Bacteria</taxon>
        <taxon>Thermotogati</taxon>
        <taxon>Deinococcota</taxon>
        <taxon>Deinococci</taxon>
        <taxon>Deinococcales</taxon>
        <taxon>Deinococcaceae</taxon>
        <taxon>Deinococcus</taxon>
    </lineage>
</organism>
<keyword evidence="3" id="KW-1185">Reference proteome</keyword>
<dbReference type="EMBL" id="BMOE01000006">
    <property type="protein sequence ID" value="GGJ76643.1"/>
    <property type="molecule type" value="Genomic_DNA"/>
</dbReference>
<reference evidence="2" key="1">
    <citation type="journal article" date="2014" name="Int. J. Syst. Evol. Microbiol.">
        <title>Complete genome sequence of Corynebacterium casei LMG S-19264T (=DSM 44701T), isolated from a smear-ripened cheese.</title>
        <authorList>
            <consortium name="US DOE Joint Genome Institute (JGI-PGF)"/>
            <person name="Walter F."/>
            <person name="Albersmeier A."/>
            <person name="Kalinowski J."/>
            <person name="Ruckert C."/>
        </authorList>
    </citation>
    <scope>NUCLEOTIDE SEQUENCE</scope>
    <source>
        <strain evidence="2">JCM 14371</strain>
    </source>
</reference>